<dbReference type="Proteomes" id="UP000001075">
    <property type="component" value="Unassembled WGS sequence"/>
</dbReference>
<reference evidence="2" key="1">
    <citation type="journal article" date="2011" name="Nat. Biotechnol.">
        <title>The genomic sequence of the Chinese hamster ovary (CHO)-K1 cell line.</title>
        <authorList>
            <person name="Xu X."/>
            <person name="Nagarajan H."/>
            <person name="Lewis N.E."/>
            <person name="Pan S."/>
            <person name="Cai Z."/>
            <person name="Liu X."/>
            <person name="Chen W."/>
            <person name="Xie M."/>
            <person name="Wang W."/>
            <person name="Hammond S."/>
            <person name="Andersen M.R."/>
            <person name="Neff N."/>
            <person name="Passarelli B."/>
            <person name="Koh W."/>
            <person name="Fan H.C."/>
            <person name="Wang J."/>
            <person name="Gui Y."/>
            <person name="Lee K.H."/>
            <person name="Betenbaugh M.J."/>
            <person name="Quake S.R."/>
            <person name="Famili I."/>
            <person name="Palsson B.O."/>
            <person name="Wang J."/>
        </authorList>
    </citation>
    <scope>NUCLEOTIDE SEQUENCE [LARGE SCALE GENOMIC DNA]</scope>
    <source>
        <strain evidence="2">CHO K1 cell line</strain>
    </source>
</reference>
<evidence type="ECO:0000313" key="1">
    <source>
        <dbReference type="EMBL" id="EGW05669.1"/>
    </source>
</evidence>
<evidence type="ECO:0000313" key="2">
    <source>
        <dbReference type="Proteomes" id="UP000001075"/>
    </source>
</evidence>
<dbReference type="InParanoid" id="G3GZF8"/>
<proteinExistence type="predicted"/>
<gene>
    <name evidence="1" type="ORF">I79_003258</name>
</gene>
<dbReference type="AlphaFoldDB" id="G3GZF8"/>
<accession>G3GZF8</accession>
<name>G3GZF8_CRIGR</name>
<organism evidence="1 2">
    <name type="scientific">Cricetulus griseus</name>
    <name type="common">Chinese hamster</name>
    <name type="synonym">Cricetulus barabensis griseus</name>
    <dbReference type="NCBI Taxonomy" id="10029"/>
    <lineage>
        <taxon>Eukaryota</taxon>
        <taxon>Metazoa</taxon>
        <taxon>Chordata</taxon>
        <taxon>Craniata</taxon>
        <taxon>Vertebrata</taxon>
        <taxon>Euteleostomi</taxon>
        <taxon>Mammalia</taxon>
        <taxon>Eutheria</taxon>
        <taxon>Euarchontoglires</taxon>
        <taxon>Glires</taxon>
        <taxon>Rodentia</taxon>
        <taxon>Myomorpha</taxon>
        <taxon>Muroidea</taxon>
        <taxon>Cricetidae</taxon>
        <taxon>Cricetinae</taxon>
        <taxon>Cricetulus</taxon>
    </lineage>
</organism>
<protein>
    <submittedName>
        <fullName evidence="1">Uncharacterized protein</fullName>
    </submittedName>
</protein>
<dbReference type="EMBL" id="JH000078">
    <property type="protein sequence ID" value="EGW05669.1"/>
    <property type="molecule type" value="Genomic_DNA"/>
</dbReference>
<sequence>MYYTKYFKQTNFKLLPVPNFKSYQLFQTNSNGQSRIKTNTLKRTSIQTTICDSLSPGSPL</sequence>